<evidence type="ECO:0000313" key="1">
    <source>
        <dbReference type="EMBL" id="MDX6805794.1"/>
    </source>
</evidence>
<dbReference type="EMBL" id="JAXAFJ010000003">
    <property type="protein sequence ID" value="MDX6805794.1"/>
    <property type="molecule type" value="Genomic_DNA"/>
</dbReference>
<protein>
    <submittedName>
        <fullName evidence="1">BNR-4 repeat-containing protein</fullName>
    </submittedName>
</protein>
<evidence type="ECO:0000313" key="2">
    <source>
        <dbReference type="Proteomes" id="UP001274321"/>
    </source>
</evidence>
<keyword evidence="2" id="KW-1185">Reference proteome</keyword>
<gene>
    <name evidence="1" type="ORF">SCD90_06940</name>
</gene>
<accession>A0ABU4RNW7</accession>
<reference evidence="1 2" key="1">
    <citation type="submission" date="2023-11" db="EMBL/GenBank/DDBJ databases">
        <authorList>
            <person name="Bao R."/>
        </authorList>
    </citation>
    <scope>NUCLEOTIDE SEQUENCE [LARGE SCALE GENOMIC DNA]</scope>
    <source>
        <strain evidence="1 2">PJ23</strain>
    </source>
</reference>
<dbReference type="Pfam" id="PF15892">
    <property type="entry name" value="BNR_4"/>
    <property type="match status" value="1"/>
</dbReference>
<comment type="caution">
    <text evidence="1">The sequence shown here is derived from an EMBL/GenBank/DDBJ whole genome shotgun (WGS) entry which is preliminary data.</text>
</comment>
<organism evidence="1 2">
    <name type="scientific">Terrihabitans rhizophilus</name>
    <dbReference type="NCBI Taxonomy" id="3092662"/>
    <lineage>
        <taxon>Bacteria</taxon>
        <taxon>Pseudomonadati</taxon>
        <taxon>Pseudomonadota</taxon>
        <taxon>Alphaproteobacteria</taxon>
        <taxon>Hyphomicrobiales</taxon>
        <taxon>Terrihabitans</taxon>
    </lineage>
</organism>
<dbReference type="Proteomes" id="UP001274321">
    <property type="component" value="Unassembled WGS sequence"/>
</dbReference>
<proteinExistence type="predicted"/>
<name>A0ABU4RNW7_9HYPH</name>
<sequence>MDLGPAWAGNSVNCVPFRRDAVLTSANTHTAAYFDADGDVRLVEIDRDSGRRKEAVLANARKPLDAHQAISMGRDAQGRLHLAFGAHNETLLTTRSRSADLTEGFLAIEEAAGGATYPMFLSVRDELLRLFRIGNSKAGELWVERLQGDAWVRDKKPFISGLLEPWTAGPYLNQPVVAPDGTVHLFLVWRLPGKAMSGGLVVNAGIDAMRSTDGLRSLFTTSGVQLSLPVTPVNSERIVPVPLGASLINQAAAGLLPDGTPLFLTYWDDGNGVPQYRLGWPGAGGWQVSTVSAFRTPFRLDGGGTLPIPHSRPDLVCHRDGRITMIHRSAETGNRLMATKLQPPHYRLDSARTQVLVDQDLGFYEPILDRTAWEAREELVLYVQPCRQEMNSDGTSAQHAERAFLACFSPS</sequence>